<evidence type="ECO:0000313" key="3">
    <source>
        <dbReference type="EMBL" id="KAK1743059.1"/>
    </source>
</evidence>
<gene>
    <name evidence="3" type="ORF">QTG54_006656</name>
</gene>
<dbReference type="PANTHER" id="PTHR12419">
    <property type="entry name" value="OTU DOMAIN CONTAINING PROTEIN"/>
    <property type="match status" value="1"/>
</dbReference>
<proteinExistence type="predicted"/>
<name>A0AAD8YCI3_9STRA</name>
<accession>A0AAD8YCI3</accession>
<dbReference type="InterPro" id="IPR038765">
    <property type="entry name" value="Papain-like_cys_pep_sf"/>
</dbReference>
<evidence type="ECO:0000256" key="1">
    <source>
        <dbReference type="SAM" id="MobiDB-lite"/>
    </source>
</evidence>
<dbReference type="PROSITE" id="PS50802">
    <property type="entry name" value="OTU"/>
    <property type="match status" value="1"/>
</dbReference>
<reference evidence="3" key="1">
    <citation type="submission" date="2023-06" db="EMBL/GenBank/DDBJ databases">
        <title>Survivors Of The Sea: Transcriptome response of Skeletonema marinoi to long-term dormancy.</title>
        <authorList>
            <person name="Pinder M.I.M."/>
            <person name="Kourtchenko O."/>
            <person name="Robertson E.K."/>
            <person name="Larsson T."/>
            <person name="Maumus F."/>
            <person name="Osuna-Cruz C.M."/>
            <person name="Vancaester E."/>
            <person name="Stenow R."/>
            <person name="Vandepoele K."/>
            <person name="Ploug H."/>
            <person name="Bruchert V."/>
            <person name="Godhe A."/>
            <person name="Topel M."/>
        </authorList>
    </citation>
    <scope>NUCLEOTIDE SEQUENCE</scope>
    <source>
        <strain evidence="3">R05AC</strain>
    </source>
</reference>
<keyword evidence="4" id="KW-1185">Reference proteome</keyword>
<dbReference type="SUPFAM" id="SSF54001">
    <property type="entry name" value="Cysteine proteinases"/>
    <property type="match status" value="1"/>
</dbReference>
<dbReference type="Pfam" id="PF02338">
    <property type="entry name" value="OTU"/>
    <property type="match status" value="1"/>
</dbReference>
<sequence>SSNNNNKAKGGGSNNKSSVSGSEKKAKRGGGGNAKRGGGGKSKSNHSSSTSDDDDTQFRNQLLNQGHLIREMNSDGNCLFRSLSDQLYNDDGEEHGTVRSEICDYLERNKDEFQCFLLMNEDDEDIMNIDDYVEHMREHTTWGSDIEIVAASRKYKRGIKVFSTHYGSGVLRFVNHEDNNEQLLDDSFDLLLSYHGNDHYNSVRLIEAAVQRGKISFTNSKECKK</sequence>
<dbReference type="Proteomes" id="UP001224775">
    <property type="component" value="Unassembled WGS sequence"/>
</dbReference>
<feature type="region of interest" description="Disordered" evidence="1">
    <location>
        <begin position="1"/>
        <end position="57"/>
    </location>
</feature>
<dbReference type="InterPro" id="IPR003323">
    <property type="entry name" value="OTU_dom"/>
</dbReference>
<dbReference type="AlphaFoldDB" id="A0AAD8YCI3"/>
<dbReference type="EMBL" id="JATAAI010000010">
    <property type="protein sequence ID" value="KAK1743059.1"/>
    <property type="molecule type" value="Genomic_DNA"/>
</dbReference>
<protein>
    <submittedName>
        <fullName evidence="3">OTU domain-containing protein</fullName>
    </submittedName>
</protein>
<evidence type="ECO:0000259" key="2">
    <source>
        <dbReference type="PROSITE" id="PS50802"/>
    </source>
</evidence>
<feature type="compositionally biased region" description="Gly residues" evidence="1">
    <location>
        <begin position="29"/>
        <end position="41"/>
    </location>
</feature>
<dbReference type="CDD" id="cd22771">
    <property type="entry name" value="OTU_plant_OTU7-like"/>
    <property type="match status" value="1"/>
</dbReference>
<comment type="caution">
    <text evidence="3">The sequence shown here is derived from an EMBL/GenBank/DDBJ whole genome shotgun (WGS) entry which is preliminary data.</text>
</comment>
<dbReference type="GO" id="GO:0004843">
    <property type="term" value="F:cysteine-type deubiquitinase activity"/>
    <property type="evidence" value="ECO:0007669"/>
    <property type="project" value="TreeGrafter"/>
</dbReference>
<organism evidence="3 4">
    <name type="scientific">Skeletonema marinoi</name>
    <dbReference type="NCBI Taxonomy" id="267567"/>
    <lineage>
        <taxon>Eukaryota</taxon>
        <taxon>Sar</taxon>
        <taxon>Stramenopiles</taxon>
        <taxon>Ochrophyta</taxon>
        <taxon>Bacillariophyta</taxon>
        <taxon>Coscinodiscophyceae</taxon>
        <taxon>Thalassiosirophycidae</taxon>
        <taxon>Thalassiosirales</taxon>
        <taxon>Skeletonemataceae</taxon>
        <taxon>Skeletonema</taxon>
        <taxon>Skeletonema marinoi-dohrnii complex</taxon>
    </lineage>
</organism>
<dbReference type="InterPro" id="IPR050704">
    <property type="entry name" value="Peptidase_C85-like"/>
</dbReference>
<dbReference type="PANTHER" id="PTHR12419:SF7">
    <property type="entry name" value="OTU DOMAIN-CONTAINING PROTEIN 3"/>
    <property type="match status" value="1"/>
</dbReference>
<dbReference type="GO" id="GO:0016579">
    <property type="term" value="P:protein deubiquitination"/>
    <property type="evidence" value="ECO:0007669"/>
    <property type="project" value="TreeGrafter"/>
</dbReference>
<feature type="non-terminal residue" evidence="3">
    <location>
        <position position="1"/>
    </location>
</feature>
<dbReference type="Gene3D" id="3.90.70.80">
    <property type="match status" value="1"/>
</dbReference>
<feature type="compositionally biased region" description="Low complexity" evidence="1">
    <location>
        <begin position="1"/>
        <end position="21"/>
    </location>
</feature>
<feature type="domain" description="OTU" evidence="2">
    <location>
        <begin position="67"/>
        <end position="206"/>
    </location>
</feature>
<evidence type="ECO:0000313" key="4">
    <source>
        <dbReference type="Proteomes" id="UP001224775"/>
    </source>
</evidence>